<accession>A0A2C6KYB8</accession>
<name>A0A2C6KYB8_9APIC</name>
<dbReference type="GeneID" id="94427543"/>
<evidence type="ECO:0000313" key="4">
    <source>
        <dbReference type="Proteomes" id="UP000221165"/>
    </source>
</evidence>
<dbReference type="EMBL" id="MIGC01001877">
    <property type="protein sequence ID" value="PHJ22017.1"/>
    <property type="molecule type" value="Genomic_DNA"/>
</dbReference>
<dbReference type="AlphaFoldDB" id="A0A2C6KYB8"/>
<keyword evidence="2" id="KW-0732">Signal</keyword>
<dbReference type="Proteomes" id="UP000221165">
    <property type="component" value="Unassembled WGS sequence"/>
</dbReference>
<sequence>MMATFSSRRSHLLFLWSLVSTSFLFASLCFSPITPQHSAPSSSSTSYLPSPPPLVYVSALHQDGSTRAHSHPSSFSELHASLLGQSTNTTAAVSQGGGGKDTSIQEVDEIAFRAAEAAAAAYVRAHAKGVEPPSLAAVIPEQYNPLAPDTDTAQDRDGASQTALTGVKKGGGSLYADGGECIIFAAEEGDNDNCSCPEGFVLCNWEDVLAVRESQKAVERVASRAWVREFLLKSDRLPAQTLSSFDAAAAAALHTNSTYLRSTTGADVDSPDNTSVSGKITPLTAAASGEGGTPDGSTPLSTTTTTTTTTTPKEDIGSNLAEAEKRDKALASGENLMVKKDLASDFDQIDKIQRSQLPPALLEHGDQLAKLAAGKVAPGWLKALCSNDPQEGFQEYSVYIDYEVEIRCANNSTKELPDFQFQYALNTYVDPGRMQKLKAKTEGWAPRHCLVSDFYLCRRAPPGVTKVNCTIEEWTDWSKCGEDKTQLRKRRILRSGQHGGNVCVWEGKQPVHSEVTESRPCQEGKEAEKH</sequence>
<organism evidence="3 4">
    <name type="scientific">Cystoisospora suis</name>
    <dbReference type="NCBI Taxonomy" id="483139"/>
    <lineage>
        <taxon>Eukaryota</taxon>
        <taxon>Sar</taxon>
        <taxon>Alveolata</taxon>
        <taxon>Apicomplexa</taxon>
        <taxon>Conoidasida</taxon>
        <taxon>Coccidia</taxon>
        <taxon>Eucoccidiorida</taxon>
        <taxon>Eimeriorina</taxon>
        <taxon>Sarcocystidae</taxon>
        <taxon>Cystoisospora</taxon>
    </lineage>
</organism>
<comment type="caution">
    <text evidence="3">The sequence shown here is derived from an EMBL/GenBank/DDBJ whole genome shotgun (WGS) entry which is preliminary data.</text>
</comment>
<evidence type="ECO:0000256" key="2">
    <source>
        <dbReference type="SAM" id="SignalP"/>
    </source>
</evidence>
<evidence type="ECO:0000313" key="3">
    <source>
        <dbReference type="EMBL" id="PHJ22017.1"/>
    </source>
</evidence>
<keyword evidence="4" id="KW-1185">Reference proteome</keyword>
<dbReference type="RefSeq" id="XP_067923694.1">
    <property type="nucleotide sequence ID" value="XM_068064332.1"/>
</dbReference>
<proteinExistence type="predicted"/>
<protein>
    <submittedName>
        <fullName evidence="3">Sporozoite protein with an altered thrombospondin repeat spatr</fullName>
    </submittedName>
</protein>
<reference evidence="3 4" key="1">
    <citation type="journal article" date="2017" name="Int. J. Parasitol.">
        <title>The genome of the protozoan parasite Cystoisospora suis and a reverse vaccinology approach to identify vaccine candidates.</title>
        <authorList>
            <person name="Palmieri N."/>
            <person name="Shrestha A."/>
            <person name="Ruttkowski B."/>
            <person name="Beck T."/>
            <person name="Vogl C."/>
            <person name="Tomley F."/>
            <person name="Blake D.P."/>
            <person name="Joachim A."/>
        </authorList>
    </citation>
    <scope>NUCLEOTIDE SEQUENCE [LARGE SCALE GENOMIC DNA]</scope>
    <source>
        <strain evidence="3 4">Wien I</strain>
    </source>
</reference>
<feature type="compositionally biased region" description="Low complexity" evidence="1">
    <location>
        <begin position="302"/>
        <end position="311"/>
    </location>
</feature>
<dbReference type="VEuPathDB" id="ToxoDB:CSUI_004137"/>
<feature type="region of interest" description="Disordered" evidence="1">
    <location>
        <begin position="284"/>
        <end position="327"/>
    </location>
</feature>
<dbReference type="OrthoDB" id="504708at2759"/>
<feature type="signal peptide" evidence="2">
    <location>
        <begin position="1"/>
        <end position="26"/>
    </location>
</feature>
<feature type="compositionally biased region" description="Basic and acidic residues" evidence="1">
    <location>
        <begin position="312"/>
        <end position="327"/>
    </location>
</feature>
<feature type="chain" id="PRO_5012790358" evidence="2">
    <location>
        <begin position="27"/>
        <end position="530"/>
    </location>
</feature>
<gene>
    <name evidence="3" type="ORF">CSUI_004137</name>
</gene>
<evidence type="ECO:0000256" key="1">
    <source>
        <dbReference type="SAM" id="MobiDB-lite"/>
    </source>
</evidence>